<organism evidence="2 3">
    <name type="scientific">Undibacterium amnicola</name>
    <dbReference type="NCBI Taxonomy" id="1834038"/>
    <lineage>
        <taxon>Bacteria</taxon>
        <taxon>Pseudomonadati</taxon>
        <taxon>Pseudomonadota</taxon>
        <taxon>Betaproteobacteria</taxon>
        <taxon>Burkholderiales</taxon>
        <taxon>Oxalobacteraceae</taxon>
        <taxon>Undibacterium</taxon>
    </lineage>
</organism>
<dbReference type="Pfam" id="PF00383">
    <property type="entry name" value="dCMP_cyt_deam_1"/>
    <property type="match status" value="1"/>
</dbReference>
<feature type="domain" description="CMP/dCMP-type deaminase" evidence="1">
    <location>
        <begin position="14"/>
        <end position="124"/>
    </location>
</feature>
<dbReference type="PANTHER" id="PTHR11079:SF162">
    <property type="entry name" value="RIBOFLAVIN BIOSYNTHESIS PROTEIN PYRD, CHLOROPLASTIC"/>
    <property type="match status" value="1"/>
</dbReference>
<dbReference type="RefSeq" id="WP_186890530.1">
    <property type="nucleotide sequence ID" value="NZ_JACOFU010000003.1"/>
</dbReference>
<evidence type="ECO:0000313" key="3">
    <source>
        <dbReference type="Proteomes" id="UP000643610"/>
    </source>
</evidence>
<dbReference type="EMBL" id="JACOFU010000003">
    <property type="protein sequence ID" value="MBC3831473.1"/>
    <property type="molecule type" value="Genomic_DNA"/>
</dbReference>
<dbReference type="Proteomes" id="UP000643610">
    <property type="component" value="Unassembled WGS sequence"/>
</dbReference>
<evidence type="ECO:0000313" key="2">
    <source>
        <dbReference type="EMBL" id="MBC3831473.1"/>
    </source>
</evidence>
<dbReference type="InterPro" id="IPR016193">
    <property type="entry name" value="Cytidine_deaminase-like"/>
</dbReference>
<dbReference type="Gene3D" id="3.40.140.10">
    <property type="entry name" value="Cytidine Deaminase, domain 2"/>
    <property type="match status" value="1"/>
</dbReference>
<proteinExistence type="predicted"/>
<reference evidence="2 3" key="1">
    <citation type="submission" date="2020-08" db="EMBL/GenBank/DDBJ databases">
        <title>Novel species isolated from subtropical streams in China.</title>
        <authorList>
            <person name="Lu H."/>
        </authorList>
    </citation>
    <scope>NUCLEOTIDE SEQUENCE [LARGE SCALE GENOMIC DNA]</scope>
    <source>
        <strain evidence="2 3">KCTC 52442</strain>
    </source>
</reference>
<name>A0ABR6XQ39_9BURK</name>
<sequence>MTISSDTIEEMREPEAQVFMRLAIAEMQKCEGKPKVGAVIVKEGKVVATGYRHNGKHAERVAIEAANAAGVKLKGTTIFTTLEPCVSLVSRTEPCSALIAQCGISHAYIGRYDTHPDINRLGWKHLTDAGIVCRDFTDELRNEIDDLNKDFVTCFVQGKGPKGGAKFDYNLNGGNFDICYSQDDIRSIRTCWTLSGVRSIQALAYGDVKVALAKYATSFDQIDDPKAFDFSKHMVRPKEGEIVVFTSETGFALVRIEEVHSGPDFGSPNTSLKITYQVGTW</sequence>
<keyword evidence="3" id="KW-1185">Reference proteome</keyword>
<dbReference type="InterPro" id="IPR002125">
    <property type="entry name" value="CMP_dCMP_dom"/>
</dbReference>
<dbReference type="SUPFAM" id="SSF53927">
    <property type="entry name" value="Cytidine deaminase-like"/>
    <property type="match status" value="1"/>
</dbReference>
<dbReference type="PROSITE" id="PS51747">
    <property type="entry name" value="CYT_DCMP_DEAMINASES_2"/>
    <property type="match status" value="1"/>
</dbReference>
<comment type="caution">
    <text evidence="2">The sequence shown here is derived from an EMBL/GenBank/DDBJ whole genome shotgun (WGS) entry which is preliminary data.</text>
</comment>
<gene>
    <name evidence="2" type="ORF">H8K33_08125</name>
</gene>
<accession>A0ABR6XQ39</accession>
<dbReference type="PANTHER" id="PTHR11079">
    <property type="entry name" value="CYTOSINE DEAMINASE FAMILY MEMBER"/>
    <property type="match status" value="1"/>
</dbReference>
<evidence type="ECO:0000259" key="1">
    <source>
        <dbReference type="PROSITE" id="PS51747"/>
    </source>
</evidence>
<protein>
    <submittedName>
        <fullName evidence="2">dCMP deaminase</fullName>
    </submittedName>
</protein>